<name>A0ABZ1W7W1_9ACTN</name>
<evidence type="ECO:0000313" key="2">
    <source>
        <dbReference type="EMBL" id="WUS56869.1"/>
    </source>
</evidence>
<keyword evidence="3" id="KW-1185">Reference proteome</keyword>
<gene>
    <name evidence="2" type="ORF">OG469_15930</name>
</gene>
<dbReference type="NCBIfam" id="NF047389">
    <property type="entry name" value="ATPase_Sll1717"/>
    <property type="match status" value="1"/>
</dbReference>
<sequence>MARRKKSGSRRAVDDAAVEPINQAADAPQSEINTPRTVQPPAPKQTPKLPRDAIKRINLGQSFAEYDPALSDSSIYVHTPALAAALDPNSGKVFFVGRRGTGKTAVRMYCELNGDATRVIVPEIFSPSSTLQEIELLKNINQRPFRSLVSAFRRALQVEILSIWQESHPAYALSSDLQSELDSYTSLDFDMRCLRIISRISGALAAGDDEAWLVENKVAKRIADGMNEIGASGLTTHTLLVDSFDDYWEGSDEGLVYLTAFMHACQEISSQIPWARVILFLRENIFERVRSLDTESSRLETAVVGMEWNDRQLRELIERRLNRNLTAKFGLRGETWEAFFERPGEAWKDVLQYCQHRPRDILIYTTHAVEAAQAAGHEKILIEDVQQARRRFSDNRFRDLGDEYSENYPRISIVLSRFYGLGTEYTFSGIESFVRKLINDVEVVQLCGSWLFNNSSPERFVRLLYDIGFVGIRAAGKPPKFRALGPLDTSPPPVSDTTDVLIHRCYWDALDLQDALVRTLPEDKEFGKIGIIEDLPGGLDWTEYAETLDLALNSLRDLPMGHAGASDFEEIVGDVIKLCFFRSLSNVEPRSRDLDGRVIRDWIAANRASSGFWERMHSRYGASQVIWECKNYEELHADDFHQLGYYMNDVSGRLVVLAFRGEIKNSYIQHIKRIAQNNRGFVLPLTEKDLMVFIRQARNGKIKEDHIQDRYDGIARKLS</sequence>
<dbReference type="Proteomes" id="UP001432014">
    <property type="component" value="Chromosome"/>
</dbReference>
<proteinExistence type="predicted"/>
<accession>A0ABZ1W7W1</accession>
<feature type="region of interest" description="Disordered" evidence="1">
    <location>
        <begin position="1"/>
        <end position="50"/>
    </location>
</feature>
<reference evidence="2 3" key="1">
    <citation type="submission" date="2022-10" db="EMBL/GenBank/DDBJ databases">
        <title>The complete genomes of actinobacterial strains from the NBC collection.</title>
        <authorList>
            <person name="Joergensen T.S."/>
            <person name="Alvarez Arevalo M."/>
            <person name="Sterndorff E.B."/>
            <person name="Faurdal D."/>
            <person name="Vuksanovic O."/>
            <person name="Mourched A.-S."/>
            <person name="Charusanti P."/>
            <person name="Shaw S."/>
            <person name="Blin K."/>
            <person name="Weber T."/>
        </authorList>
    </citation>
    <scope>NUCLEOTIDE SEQUENCE [LARGE SCALE GENOMIC DNA]</scope>
    <source>
        <strain evidence="2 3">NBC_01247</strain>
    </source>
</reference>
<evidence type="ECO:0000256" key="1">
    <source>
        <dbReference type="SAM" id="MobiDB-lite"/>
    </source>
</evidence>
<dbReference type="RefSeq" id="WP_329498062.1">
    <property type="nucleotide sequence ID" value="NZ_CP108460.1"/>
</dbReference>
<dbReference type="EMBL" id="CP108482">
    <property type="protein sequence ID" value="WUS56869.1"/>
    <property type="molecule type" value="Genomic_DNA"/>
</dbReference>
<protein>
    <recommendedName>
        <fullName evidence="4">ATP-binding protein</fullName>
    </recommendedName>
</protein>
<evidence type="ECO:0000313" key="3">
    <source>
        <dbReference type="Proteomes" id="UP001432014"/>
    </source>
</evidence>
<dbReference type="InterPro" id="IPR059206">
    <property type="entry name" value="Sll1717-like"/>
</dbReference>
<evidence type="ECO:0008006" key="4">
    <source>
        <dbReference type="Google" id="ProtNLM"/>
    </source>
</evidence>
<organism evidence="2 3">
    <name type="scientific">Kitasatospora herbaricolor</name>
    <dbReference type="NCBI Taxonomy" id="68217"/>
    <lineage>
        <taxon>Bacteria</taxon>
        <taxon>Bacillati</taxon>
        <taxon>Actinomycetota</taxon>
        <taxon>Actinomycetes</taxon>
        <taxon>Kitasatosporales</taxon>
        <taxon>Streptomycetaceae</taxon>
        <taxon>Kitasatospora</taxon>
    </lineage>
</organism>